<dbReference type="Pfam" id="PF00118">
    <property type="entry name" value="Cpn60_TCP1"/>
    <property type="match status" value="1"/>
</dbReference>
<accession>A0ABP0XNA4</accession>
<evidence type="ECO:0000256" key="7">
    <source>
        <dbReference type="SAM" id="MobiDB-lite"/>
    </source>
</evidence>
<dbReference type="Gene3D" id="3.30.800.10">
    <property type="entry name" value="Phosphatidylinositol Phosphate Kinase II Beta"/>
    <property type="match status" value="1"/>
</dbReference>
<dbReference type="SMART" id="SM00330">
    <property type="entry name" value="PIPKc"/>
    <property type="match status" value="1"/>
</dbReference>
<dbReference type="Gene3D" id="3.50.7.10">
    <property type="entry name" value="GroEL"/>
    <property type="match status" value="1"/>
</dbReference>
<protein>
    <recommendedName>
        <fullName evidence="1">1-phosphatidylinositol-3-phosphate 5-kinase</fullName>
        <ecNumber evidence="1">2.7.1.150</ecNumber>
    </recommendedName>
</protein>
<dbReference type="PROSITE" id="PS51455">
    <property type="entry name" value="PIPK"/>
    <property type="match status" value="1"/>
</dbReference>
<feature type="compositionally biased region" description="Basic and acidic residues" evidence="7">
    <location>
        <begin position="638"/>
        <end position="647"/>
    </location>
</feature>
<feature type="compositionally biased region" description="Polar residues" evidence="7">
    <location>
        <begin position="143"/>
        <end position="152"/>
    </location>
</feature>
<dbReference type="PANTHER" id="PTHR45748:SF4">
    <property type="entry name" value="1-PHOSPHATIDYLINOSITOL-3-PHOSPHATE 5-KINASE FAB1D-RELATED"/>
    <property type="match status" value="1"/>
</dbReference>
<dbReference type="Proteomes" id="UP001642487">
    <property type="component" value="Chromosome 1"/>
</dbReference>
<evidence type="ECO:0000313" key="10">
    <source>
        <dbReference type="Proteomes" id="UP001642487"/>
    </source>
</evidence>
<dbReference type="Pfam" id="PF01504">
    <property type="entry name" value="PIP5K"/>
    <property type="match status" value="1"/>
</dbReference>
<feature type="region of interest" description="Disordered" evidence="7">
    <location>
        <begin position="638"/>
        <end position="658"/>
    </location>
</feature>
<dbReference type="InterPro" id="IPR044769">
    <property type="entry name" value="PIKfyve_PIPKc"/>
</dbReference>
<keyword evidence="5 6" id="KW-0067">ATP-binding</keyword>
<dbReference type="EMBL" id="OZ021735">
    <property type="protein sequence ID" value="CAK9309630.1"/>
    <property type="molecule type" value="Genomic_DNA"/>
</dbReference>
<dbReference type="InterPro" id="IPR027483">
    <property type="entry name" value="PInositol-4-P-4/5-kinase_C_sf"/>
</dbReference>
<feature type="compositionally biased region" description="Acidic residues" evidence="7">
    <location>
        <begin position="155"/>
        <end position="167"/>
    </location>
</feature>
<keyword evidence="3 6" id="KW-0547">Nucleotide-binding</keyword>
<evidence type="ECO:0000256" key="4">
    <source>
        <dbReference type="ARBA" id="ARBA00022777"/>
    </source>
</evidence>
<dbReference type="PANTHER" id="PTHR45748">
    <property type="entry name" value="1-PHOSPHATIDYLINOSITOL 3-PHOSPHATE 5-KINASE-RELATED"/>
    <property type="match status" value="1"/>
</dbReference>
<dbReference type="SUPFAM" id="SSF56104">
    <property type="entry name" value="SAICAR synthase-like"/>
    <property type="match status" value="1"/>
</dbReference>
<proteinExistence type="predicted"/>
<feature type="region of interest" description="Disordered" evidence="7">
    <location>
        <begin position="110"/>
        <end position="172"/>
    </location>
</feature>
<keyword evidence="4 6" id="KW-0418">Kinase</keyword>
<evidence type="ECO:0000256" key="2">
    <source>
        <dbReference type="ARBA" id="ARBA00022679"/>
    </source>
</evidence>
<name>A0ABP0XNA4_9ROSI</name>
<dbReference type="InterPro" id="IPR002423">
    <property type="entry name" value="Cpn60/GroEL/TCP-1"/>
</dbReference>
<gene>
    <name evidence="9" type="ORF">CITCOLO1_LOCUS1213</name>
</gene>
<evidence type="ECO:0000256" key="3">
    <source>
        <dbReference type="ARBA" id="ARBA00022741"/>
    </source>
</evidence>
<feature type="domain" description="PIPK" evidence="8">
    <location>
        <begin position="1233"/>
        <end position="1551"/>
    </location>
</feature>
<evidence type="ECO:0000259" key="8">
    <source>
        <dbReference type="PROSITE" id="PS51455"/>
    </source>
</evidence>
<dbReference type="SUPFAM" id="SSF52029">
    <property type="entry name" value="GroEL apical domain-like"/>
    <property type="match status" value="1"/>
</dbReference>
<sequence length="1591" mass="177461">MCHYCGAVTTDSDGKKLENGSSVRLDDAGPACLCKVCKENQGQEMMNSDNRSMSVAPMLSPMPSLSSCNSDCSTVANLDIRDGQEGATGSSQEDIDCRQEMMSHNLSEVVHSNDQLSGRDDESVTSISQEATHNGSGVPVSAESEQSHSNWMDTDLWDPPEPEDPEDHMEGGMGYNDDDDDEFGDTTEWSTSSSFGRTVDEASVSYRFKEEKQRAMQQAMNGKYKVFIRHLLKLVGVAASSGENSENWVDIVSSLSWEAATFLKPVVNGKATNPEDHVKVKCIATGTPNQSQFIKGMVFKKHAAHKHMPTHCKNPKLILIQGMLGEAPISRLSSFNSMDQENDFTNHVIEMIEGCTANVILVEKTAARVIQEAILKKGMTLVLDMKLHRLERIALCTGSPILTSETLMSQKTRQCDAVYFQKIVEEHAGVLEGGKMPTKTLMFIEGCPTRLGCTILLKGAHSDELKRVKFVVQCAVVMAFHLILETSFLVDQRAMFATIPFGGVPAISSDPQAPLEPCSLNVRQAENSSDKSEQPTDSMNVYISNGSHEEASNGSNLESVEKLMSSEPEPYNPAIFSGFSSISDSLKRVMGESFLLSSPYQSLSSYFGHGSDLSGLVAKSDSVSSTPQAAYQFDVEVRGSSDEENSVHEQSVSHQSTLEGLGFHETAPNYSEDTMQKKTSLDSQSILVLMSSRNALKGTMCEQSHFSHIVFYKNFDVPLGKFLQENLLNQKNLCTVCGELPEAHFYYYAHYRKQLSIQVKQLPLDKVLPGETEGKLWMWSRCSKCKSKGGPSKSTKRVLISTAARGLSFGKFLELCFSDDTLPSKSSVCGHSLFGDFLYFFGLGNMVAMFRYSEVAIYTVSMPPQKLEFNSSMRQGHLIRETENVYTKGMVLFTEIAHSLKKIISERKSSNVNHPQGFLNDFSLVEEMLNEERSEFEANIQNSLSKKGNLDFAFYKYLNLNRLLWDLLLESCIWDRRLQSLMSLGVTTNSGTSENVEPESVMLKMNSNIDVGPEGSESIVENDDTKVQQDMSLDENVLPLKEIAVEGSDGESGGDGLNLPLANEVTEIPIMDDLSPKKLSRQGSLSNGFDRHHSDYEDAQVGSVLSSGYLHVDRTIPISTGDSTLSKLFWTPFSEIRQMNMRDIQRSYFPELKSISSYTPKLLPAASEFIHEEGQKLHILLANDNFIVSDYEGELSSIVACVLALLKDLPCQTDSHNEDSKGEGEGVLQAALSSRSLNKVTSNGSSDSDSSISSEEYRFSSFDRLNLLDSLVPETFKRADHEGVIKSLAKGKYLVNCPYFNQFRDLRSRCCPSELHYIASLSRCINWNAKGGKSKSFFAKTLDDRFIIKEIKRTEYDSFMKFAPEYFKYINESFDMGNQTCLAKVLGIYQVTVREPKSGKEMRHDLMVMENLSFGRNIIRQYDLKGALHARFNPATNNFGEVLLDQNFVNDMNSSPLYVSNRAKRRLQRAIWNDTAFLNSINVMDYSLLVGVDAEKKELVCGIIDYLRQYTWDKQLETWVKSSLIPKNVLPTVVSPKEYKRRFRKFMSAHFLSVPDHWCLQQNLPGPWELCGTSDRASSQKANGEDNDLSS</sequence>
<evidence type="ECO:0000313" key="9">
    <source>
        <dbReference type="EMBL" id="CAK9309630.1"/>
    </source>
</evidence>
<dbReference type="InterPro" id="IPR027484">
    <property type="entry name" value="PInositol-4-P-5-kinase_N"/>
</dbReference>
<evidence type="ECO:0000256" key="6">
    <source>
        <dbReference type="PROSITE-ProRule" id="PRU00781"/>
    </source>
</evidence>
<feature type="compositionally biased region" description="Polar residues" evidence="7">
    <location>
        <begin position="535"/>
        <end position="557"/>
    </location>
</feature>
<reference evidence="9 10" key="1">
    <citation type="submission" date="2024-03" db="EMBL/GenBank/DDBJ databases">
        <authorList>
            <person name="Gkanogiannis A."/>
            <person name="Becerra Lopez-Lavalle L."/>
        </authorList>
    </citation>
    <scope>NUCLEOTIDE SEQUENCE [LARGE SCALE GENOMIC DNA]</scope>
</reference>
<evidence type="ECO:0000256" key="5">
    <source>
        <dbReference type="ARBA" id="ARBA00022840"/>
    </source>
</evidence>
<feature type="region of interest" description="Disordered" evidence="7">
    <location>
        <begin position="523"/>
        <end position="557"/>
    </location>
</feature>
<dbReference type="CDD" id="cd17300">
    <property type="entry name" value="PIPKc_PIKfyve"/>
    <property type="match status" value="1"/>
</dbReference>
<keyword evidence="10" id="KW-1185">Reference proteome</keyword>
<dbReference type="Gene3D" id="3.30.810.10">
    <property type="entry name" value="2-Layer Sandwich"/>
    <property type="match status" value="1"/>
</dbReference>
<dbReference type="InterPro" id="IPR027409">
    <property type="entry name" value="GroEL-like_apical_dom_sf"/>
</dbReference>
<dbReference type="InterPro" id="IPR002498">
    <property type="entry name" value="PInositol-4-P-4/5-kinase_core"/>
</dbReference>
<feature type="compositionally biased region" description="Polar residues" evidence="7">
    <location>
        <begin position="124"/>
        <end position="135"/>
    </location>
</feature>
<evidence type="ECO:0000256" key="1">
    <source>
        <dbReference type="ARBA" id="ARBA00012009"/>
    </source>
</evidence>
<dbReference type="EC" id="2.7.1.150" evidence="1"/>
<keyword evidence="2 6" id="KW-0808">Transferase</keyword>
<organism evidence="9 10">
    <name type="scientific">Citrullus colocynthis</name>
    <name type="common">colocynth</name>
    <dbReference type="NCBI Taxonomy" id="252529"/>
    <lineage>
        <taxon>Eukaryota</taxon>
        <taxon>Viridiplantae</taxon>
        <taxon>Streptophyta</taxon>
        <taxon>Embryophyta</taxon>
        <taxon>Tracheophyta</taxon>
        <taxon>Spermatophyta</taxon>
        <taxon>Magnoliopsida</taxon>
        <taxon>eudicotyledons</taxon>
        <taxon>Gunneridae</taxon>
        <taxon>Pentapetalae</taxon>
        <taxon>rosids</taxon>
        <taxon>fabids</taxon>
        <taxon>Cucurbitales</taxon>
        <taxon>Cucurbitaceae</taxon>
        <taxon>Benincaseae</taxon>
        <taxon>Citrullus</taxon>
    </lineage>
</organism>
<feature type="compositionally biased region" description="Polar residues" evidence="7">
    <location>
        <begin position="648"/>
        <end position="658"/>
    </location>
</feature>